<sequence>MKSTKLLDEIHVKDQDRMIVVNLCSYHSIHVNENLLSYCAWKEIIEEECTFMINGNPSYVKYRRNQLMIIYPERNDVRFAFMPIPERPPENEALFQIAHYHHSWSPVSVKPRYGDPLTGFLPYQSTIPPLLVFAPMDIPIDIEKLNNTHTISLEEYCTKENTWTLLCLIDGKTTPLHLVEYVFK</sequence>
<proteinExistence type="predicted"/>
<dbReference type="AlphaFoldDB" id="A0A6I5A0D4"/>
<comment type="caution">
    <text evidence="1">The sequence shown here is derived from an EMBL/GenBank/DDBJ whole genome shotgun (WGS) entry which is preliminary data.</text>
</comment>
<gene>
    <name evidence="1" type="ORF">GLW05_14415</name>
</gene>
<reference evidence="1 2" key="1">
    <citation type="submission" date="2019-11" db="EMBL/GenBank/DDBJ databases">
        <title>Genome sequences of 17 halophilic strains isolated from different environments.</title>
        <authorList>
            <person name="Furrow R.E."/>
        </authorList>
    </citation>
    <scope>NUCLEOTIDE SEQUENCE [LARGE SCALE GENOMIC DNA]</scope>
    <source>
        <strain evidence="1 2">22514_16_FS</strain>
    </source>
</reference>
<protein>
    <submittedName>
        <fullName evidence="1">Uncharacterized protein</fullName>
    </submittedName>
</protein>
<accession>A0A6I5A0D4</accession>
<dbReference type="EMBL" id="WMEQ01000011">
    <property type="protein sequence ID" value="MYL34786.1"/>
    <property type="molecule type" value="Genomic_DNA"/>
</dbReference>
<evidence type="ECO:0000313" key="1">
    <source>
        <dbReference type="EMBL" id="MYL34786.1"/>
    </source>
</evidence>
<dbReference type="Proteomes" id="UP000468638">
    <property type="component" value="Unassembled WGS sequence"/>
</dbReference>
<dbReference type="RefSeq" id="WP_160847022.1">
    <property type="nucleotide sequence ID" value="NZ_WMEQ01000011.1"/>
</dbReference>
<organism evidence="1 2">
    <name type="scientific">Pontibacillus yanchengensis</name>
    <dbReference type="NCBI Taxonomy" id="462910"/>
    <lineage>
        <taxon>Bacteria</taxon>
        <taxon>Bacillati</taxon>
        <taxon>Bacillota</taxon>
        <taxon>Bacilli</taxon>
        <taxon>Bacillales</taxon>
        <taxon>Bacillaceae</taxon>
        <taxon>Pontibacillus</taxon>
    </lineage>
</organism>
<dbReference type="OrthoDB" id="2967372at2"/>
<evidence type="ECO:0000313" key="2">
    <source>
        <dbReference type="Proteomes" id="UP000468638"/>
    </source>
</evidence>
<name>A0A6I5A0D4_9BACI</name>